<accession>A0A6S6S655</accession>
<organism evidence="1">
    <name type="scientific">uncultured Sulfurovum sp</name>
    <dbReference type="NCBI Taxonomy" id="269237"/>
    <lineage>
        <taxon>Bacteria</taxon>
        <taxon>Pseudomonadati</taxon>
        <taxon>Campylobacterota</taxon>
        <taxon>Epsilonproteobacteria</taxon>
        <taxon>Campylobacterales</taxon>
        <taxon>Sulfurovaceae</taxon>
        <taxon>Sulfurovum</taxon>
        <taxon>environmental samples</taxon>
    </lineage>
</organism>
<reference evidence="1" key="1">
    <citation type="submission" date="2020-01" db="EMBL/GenBank/DDBJ databases">
        <authorList>
            <person name="Meier V. D."/>
            <person name="Meier V D."/>
        </authorList>
    </citation>
    <scope>NUCLEOTIDE SEQUENCE</scope>
    <source>
        <strain evidence="1">HLG_WM_MAG_06</strain>
    </source>
</reference>
<name>A0A6S6S655_9BACT</name>
<protein>
    <submittedName>
        <fullName evidence="1">Uncharacterized protein</fullName>
    </submittedName>
</protein>
<proteinExistence type="predicted"/>
<evidence type="ECO:0000313" key="1">
    <source>
        <dbReference type="EMBL" id="CAA6798647.1"/>
    </source>
</evidence>
<dbReference type="EMBL" id="CACVAP010000010">
    <property type="protein sequence ID" value="CAA6798647.1"/>
    <property type="molecule type" value="Genomic_DNA"/>
</dbReference>
<gene>
    <name evidence="1" type="ORF">HELGO_WM29313</name>
</gene>
<dbReference type="AlphaFoldDB" id="A0A6S6S655"/>
<sequence>MGHDREFNQVSMIKTALNGYVGLTSGEKKYCNENLSSWVSEDKTLNLLISKLSEISLDVRPFLKQKGLLV</sequence>